<dbReference type="Pfam" id="PF13585">
    <property type="entry name" value="CHU_C"/>
    <property type="match status" value="1"/>
</dbReference>
<keyword evidence="3" id="KW-1185">Reference proteome</keyword>
<dbReference type="OrthoDB" id="9765926at2"/>
<evidence type="ECO:0008006" key="4">
    <source>
        <dbReference type="Google" id="ProtNLM"/>
    </source>
</evidence>
<dbReference type="RefSeq" id="WP_110999580.1">
    <property type="nucleotide sequence ID" value="NZ_QKTW01000019.1"/>
</dbReference>
<name>A0A2W2A9L2_9BACT</name>
<evidence type="ECO:0000256" key="1">
    <source>
        <dbReference type="SAM" id="SignalP"/>
    </source>
</evidence>
<gene>
    <name evidence="2" type="ORF">DN068_14090</name>
</gene>
<feature type="signal peptide" evidence="1">
    <location>
        <begin position="1"/>
        <end position="22"/>
    </location>
</feature>
<dbReference type="AlphaFoldDB" id="A0A2W2A9L2"/>
<evidence type="ECO:0000313" key="3">
    <source>
        <dbReference type="Proteomes" id="UP000248745"/>
    </source>
</evidence>
<dbReference type="Proteomes" id="UP000248745">
    <property type="component" value="Unassembled WGS sequence"/>
</dbReference>
<dbReference type="NCBIfam" id="TIGR04131">
    <property type="entry name" value="Bac_Flav_CTERM"/>
    <property type="match status" value="1"/>
</dbReference>
<dbReference type="InterPro" id="IPR026341">
    <property type="entry name" value="T9SS_type_B"/>
</dbReference>
<dbReference type="EMBL" id="QKTW01000019">
    <property type="protein sequence ID" value="PZF72065.1"/>
    <property type="molecule type" value="Genomic_DNA"/>
</dbReference>
<comment type="caution">
    <text evidence="2">The sequence shown here is derived from an EMBL/GenBank/DDBJ whole genome shotgun (WGS) entry which is preliminary data.</text>
</comment>
<reference evidence="2 3" key="1">
    <citation type="submission" date="2018-06" db="EMBL/GenBank/DDBJ databases">
        <title>Mucibacter soli gen. nov., sp. nov., a new member of the family Chitinophagaceae producing mucin.</title>
        <authorList>
            <person name="Kim M.-K."/>
            <person name="Park S."/>
            <person name="Kim T.-S."/>
            <person name="Joung Y."/>
            <person name="Han J.-H."/>
            <person name="Kim S.B."/>
        </authorList>
    </citation>
    <scope>NUCLEOTIDE SEQUENCE [LARGE SCALE GENOMIC DNA]</scope>
    <source>
        <strain evidence="2 3">R1-15</strain>
    </source>
</reference>
<accession>A0A2W2A9L2</accession>
<organism evidence="2 3">
    <name type="scientific">Taibaiella soli</name>
    <dbReference type="NCBI Taxonomy" id="1649169"/>
    <lineage>
        <taxon>Bacteria</taxon>
        <taxon>Pseudomonadati</taxon>
        <taxon>Bacteroidota</taxon>
        <taxon>Chitinophagia</taxon>
        <taxon>Chitinophagales</taxon>
        <taxon>Chitinophagaceae</taxon>
        <taxon>Taibaiella</taxon>
    </lineage>
</organism>
<sequence length="351" mass="38547">MAMLRLFVIISFMLISVAESNAQNIVNGDGTPFATKYCWENKNYPITGMPGGGSFTGCGVFEDNGTWYFNPAIASQATTIFPYQCFISYMVNNTTVNLPILVAKPVVVTPALQDTATCNGDFYLHATMAYAGDYDYTWLPSAVVSQPHSPNTTGHVDQTTTFVLMATDRASGCTGYDTMKVVHEPAPTLKVSNDTTIFPGDHAQLSVSGAKTYVWSPVQWLDDPFSVTPVATPHDATTYTVKGTDEYGCSATAQVHVSLFESMFLPNAFTPNGDGNNDKFKMVNIGYNRIQEFRVFNRWGQQLFYAVGNTDGWDGTFNGKPQESDTYYYILLIGMTDGSQKTLKGDVTLIR</sequence>
<evidence type="ECO:0000313" key="2">
    <source>
        <dbReference type="EMBL" id="PZF72065.1"/>
    </source>
</evidence>
<feature type="chain" id="PRO_5015859743" description="Gliding motility-associated C-terminal domain-containing protein" evidence="1">
    <location>
        <begin position="23"/>
        <end position="351"/>
    </location>
</feature>
<protein>
    <recommendedName>
        <fullName evidence="4">Gliding motility-associated C-terminal domain-containing protein</fullName>
    </recommendedName>
</protein>
<proteinExistence type="predicted"/>
<keyword evidence="1" id="KW-0732">Signal</keyword>